<name>A0A6J7AUE7_9ZZZZ</name>
<keyword evidence="1" id="KW-0560">Oxidoreductase</keyword>
<dbReference type="InterPro" id="IPR011251">
    <property type="entry name" value="Luciferase-like_dom"/>
</dbReference>
<evidence type="ECO:0000256" key="1">
    <source>
        <dbReference type="ARBA" id="ARBA00023002"/>
    </source>
</evidence>
<proteinExistence type="predicted"/>
<feature type="domain" description="Luciferase-like" evidence="3">
    <location>
        <begin position="22"/>
        <end position="345"/>
    </location>
</feature>
<evidence type="ECO:0000313" key="5">
    <source>
        <dbReference type="EMBL" id="CAB4836594.1"/>
    </source>
</evidence>
<evidence type="ECO:0000256" key="2">
    <source>
        <dbReference type="ARBA" id="ARBA00023033"/>
    </source>
</evidence>
<dbReference type="SUPFAM" id="SSF51679">
    <property type="entry name" value="Bacterial luciferase-like"/>
    <property type="match status" value="1"/>
</dbReference>
<keyword evidence="2" id="KW-0503">Monooxygenase</keyword>
<accession>A0A6J7AUE7</accession>
<evidence type="ECO:0000313" key="4">
    <source>
        <dbReference type="EMBL" id="CAB4764592.1"/>
    </source>
</evidence>
<dbReference type="EMBL" id="CAEZYR010000129">
    <property type="protein sequence ID" value="CAB4764592.1"/>
    <property type="molecule type" value="Genomic_DNA"/>
</dbReference>
<sequence>MKFDILFEIEVPRPWDRGKEARIFHECIEQAVFAERMGFDTIWFVEHHFLAEFAHSSAPDAMIGAIAARTSRIRLGFGVTLLPGAVNHPIRVAERMATADIVSNGRLEVGTGRSSSPYQLRSFGTDLATTREQWEESLRLLPELWTREKFAYQGRHWHWEDEITVLPRPVQEPHPPLWVASTQPSTCQMAGEKGIGLLLPALATPEALAEQVRAYKNAVRAPIDQIGAFRNAQCALFSPTFCHEDDATARAIGGPAAMWYLKTVGEIYKDDWKGQSLDEVPDSYRWHAERTRQSGVGGGTVGGNWAERLVPTPSHDGYIDSGAFCIGDPARCIDTVGRYRDVGADRLVSVMQLGEIRHEDLMHNIEMFGTHVIPAFR</sequence>
<evidence type="ECO:0000259" key="3">
    <source>
        <dbReference type="Pfam" id="PF00296"/>
    </source>
</evidence>
<dbReference type="InterPro" id="IPR050766">
    <property type="entry name" value="Bact_Lucif_Oxidored"/>
</dbReference>
<dbReference type="GO" id="GO:0004497">
    <property type="term" value="F:monooxygenase activity"/>
    <property type="evidence" value="ECO:0007669"/>
    <property type="project" value="UniProtKB-KW"/>
</dbReference>
<dbReference type="PANTHER" id="PTHR30137:SF8">
    <property type="entry name" value="BLR5498 PROTEIN"/>
    <property type="match status" value="1"/>
</dbReference>
<gene>
    <name evidence="4" type="ORF">UFOPK2754_02660</name>
    <name evidence="5" type="ORF">UFOPK3139_03038</name>
</gene>
<dbReference type="EMBL" id="CAFABA010000200">
    <property type="protein sequence ID" value="CAB4836594.1"/>
    <property type="molecule type" value="Genomic_DNA"/>
</dbReference>
<dbReference type="Pfam" id="PF00296">
    <property type="entry name" value="Bac_luciferase"/>
    <property type="match status" value="1"/>
</dbReference>
<dbReference type="InterPro" id="IPR036661">
    <property type="entry name" value="Luciferase-like_sf"/>
</dbReference>
<organism evidence="5">
    <name type="scientific">freshwater metagenome</name>
    <dbReference type="NCBI Taxonomy" id="449393"/>
    <lineage>
        <taxon>unclassified sequences</taxon>
        <taxon>metagenomes</taxon>
        <taxon>ecological metagenomes</taxon>
    </lineage>
</organism>
<dbReference type="PANTHER" id="PTHR30137">
    <property type="entry name" value="LUCIFERASE-LIKE MONOOXYGENASE"/>
    <property type="match status" value="1"/>
</dbReference>
<protein>
    <submittedName>
        <fullName evidence="5">Unannotated protein</fullName>
    </submittedName>
</protein>
<dbReference type="GO" id="GO:0005829">
    <property type="term" value="C:cytosol"/>
    <property type="evidence" value="ECO:0007669"/>
    <property type="project" value="TreeGrafter"/>
</dbReference>
<dbReference type="GO" id="GO:0016705">
    <property type="term" value="F:oxidoreductase activity, acting on paired donors, with incorporation or reduction of molecular oxygen"/>
    <property type="evidence" value="ECO:0007669"/>
    <property type="project" value="InterPro"/>
</dbReference>
<dbReference type="AlphaFoldDB" id="A0A6J7AUE7"/>
<reference evidence="5" key="1">
    <citation type="submission" date="2020-05" db="EMBL/GenBank/DDBJ databases">
        <authorList>
            <person name="Chiriac C."/>
            <person name="Salcher M."/>
            <person name="Ghai R."/>
            <person name="Kavagutti S V."/>
        </authorList>
    </citation>
    <scope>NUCLEOTIDE SEQUENCE</scope>
</reference>
<dbReference type="Gene3D" id="3.20.20.30">
    <property type="entry name" value="Luciferase-like domain"/>
    <property type="match status" value="1"/>
</dbReference>